<dbReference type="RefSeq" id="XP_003335171.1">
    <property type="nucleotide sequence ID" value="XM_003335123.2"/>
</dbReference>
<dbReference type="GeneID" id="10530659"/>
<dbReference type="AlphaFoldDB" id="E3L2K1"/>
<dbReference type="VEuPathDB" id="FungiDB:PGTG_16778"/>
<dbReference type="SUPFAM" id="SSF52047">
    <property type="entry name" value="RNI-like"/>
    <property type="match status" value="1"/>
</dbReference>
<evidence type="ECO:0000313" key="1">
    <source>
        <dbReference type="EMBL" id="EFP90752.1"/>
    </source>
</evidence>
<accession>E3L2K1</accession>
<organism evidence="1 2">
    <name type="scientific">Puccinia graminis f. sp. tritici (strain CRL 75-36-700-3 / race SCCL)</name>
    <name type="common">Black stem rust fungus</name>
    <dbReference type="NCBI Taxonomy" id="418459"/>
    <lineage>
        <taxon>Eukaryota</taxon>
        <taxon>Fungi</taxon>
        <taxon>Dikarya</taxon>
        <taxon>Basidiomycota</taxon>
        <taxon>Pucciniomycotina</taxon>
        <taxon>Pucciniomycetes</taxon>
        <taxon>Pucciniales</taxon>
        <taxon>Pucciniaceae</taxon>
        <taxon>Puccinia</taxon>
    </lineage>
</organism>
<dbReference type="EMBL" id="DS178337">
    <property type="protein sequence ID" value="EFP90752.1"/>
    <property type="molecule type" value="Genomic_DNA"/>
</dbReference>
<dbReference type="Gene3D" id="3.80.10.10">
    <property type="entry name" value="Ribonuclease Inhibitor"/>
    <property type="match status" value="1"/>
</dbReference>
<dbReference type="KEGG" id="pgr:PGTG_16778"/>
<dbReference type="OrthoDB" id="2499762at2759"/>
<evidence type="ECO:0000313" key="2">
    <source>
        <dbReference type="Proteomes" id="UP000008783"/>
    </source>
</evidence>
<protein>
    <submittedName>
        <fullName evidence="1">Uncharacterized protein</fullName>
    </submittedName>
</protein>
<keyword evidence="2" id="KW-1185">Reference proteome</keyword>
<gene>
    <name evidence="1" type="ORF">PGTG_16778</name>
</gene>
<dbReference type="InParanoid" id="E3L2K1"/>
<dbReference type="Proteomes" id="UP000008783">
    <property type="component" value="Unassembled WGS sequence"/>
</dbReference>
<sequence>MSNSEDTRSTTRTEAGLRAMTSADVVASILESLIPPECRSSQAWLASLATVHPSWTQPVSLALRRHPILSSISQLLGFQDSLVDHLISPDTRPPGSEQVRAKPKISPSACALRSLIINLAPTQPTTDSSTLIAHIASQERLTRQLQLSKEMYLDPGFFGSLTNLRSMDLSMLKLSLTSFRFLLASLASSLTELGIHDLCIVGAEQDTVAIFKAIFDLPRLNALRLTGRLATGRSILRLLIDQDNQLSLAGRSLQTLALSDQGLTSSGGAAMLMPHDLLHCWKTSLIPYPRDINLENGLSVSTESAAPTRYPDDRLQVLNYRVSTNAPEWHVYDQPDLVKEAAKALGLRLTVSHHSDPIQRIKWMSHSP</sequence>
<reference evidence="2" key="2">
    <citation type="journal article" date="2011" name="Proc. Natl. Acad. Sci. U.S.A.">
        <title>Obligate biotrophy features unraveled by the genomic analysis of rust fungi.</title>
        <authorList>
            <person name="Duplessis S."/>
            <person name="Cuomo C.A."/>
            <person name="Lin Y.-C."/>
            <person name="Aerts A."/>
            <person name="Tisserant E."/>
            <person name="Veneault-Fourrey C."/>
            <person name="Joly D.L."/>
            <person name="Hacquard S."/>
            <person name="Amselem J."/>
            <person name="Cantarel B.L."/>
            <person name="Chiu R."/>
            <person name="Coutinho P.M."/>
            <person name="Feau N."/>
            <person name="Field M."/>
            <person name="Frey P."/>
            <person name="Gelhaye E."/>
            <person name="Goldberg J."/>
            <person name="Grabherr M.G."/>
            <person name="Kodira C.D."/>
            <person name="Kohler A."/>
            <person name="Kuees U."/>
            <person name="Lindquist E.A."/>
            <person name="Lucas S.M."/>
            <person name="Mago R."/>
            <person name="Mauceli E."/>
            <person name="Morin E."/>
            <person name="Murat C."/>
            <person name="Pangilinan J.L."/>
            <person name="Park R."/>
            <person name="Pearson M."/>
            <person name="Quesneville H."/>
            <person name="Rouhier N."/>
            <person name="Sakthikumar S."/>
            <person name="Salamov A.A."/>
            <person name="Schmutz J."/>
            <person name="Selles B."/>
            <person name="Shapiro H."/>
            <person name="Tanguay P."/>
            <person name="Tuskan G.A."/>
            <person name="Henrissat B."/>
            <person name="Van de Peer Y."/>
            <person name="Rouze P."/>
            <person name="Ellis J.G."/>
            <person name="Dodds P.N."/>
            <person name="Schein J.E."/>
            <person name="Zhong S."/>
            <person name="Hamelin R.C."/>
            <person name="Grigoriev I.V."/>
            <person name="Szabo L.J."/>
            <person name="Martin F."/>
        </authorList>
    </citation>
    <scope>NUCLEOTIDE SEQUENCE [LARGE SCALE GENOMIC DNA]</scope>
    <source>
        <strain evidence="2">CRL 75-36-700-3 / race SCCL</strain>
    </source>
</reference>
<name>E3L2K1_PUCGT</name>
<dbReference type="InterPro" id="IPR032675">
    <property type="entry name" value="LRR_dom_sf"/>
</dbReference>
<dbReference type="HOGENOM" id="CLU_752569_0_0_1"/>
<reference key="1">
    <citation type="submission" date="2007-01" db="EMBL/GenBank/DDBJ databases">
        <title>The Genome Sequence of Puccinia graminis f. sp. tritici Strain CRL 75-36-700-3.</title>
        <authorList>
            <consortium name="The Broad Institute Genome Sequencing Platform"/>
            <person name="Birren B."/>
            <person name="Lander E."/>
            <person name="Galagan J."/>
            <person name="Nusbaum C."/>
            <person name="Devon K."/>
            <person name="Cuomo C."/>
            <person name="Jaffe D."/>
            <person name="Butler J."/>
            <person name="Alvarez P."/>
            <person name="Gnerre S."/>
            <person name="Grabherr M."/>
            <person name="Mauceli E."/>
            <person name="Brockman W."/>
            <person name="Young S."/>
            <person name="LaButti K."/>
            <person name="Sykes S."/>
            <person name="DeCaprio D."/>
            <person name="Crawford M."/>
            <person name="Koehrsen M."/>
            <person name="Engels R."/>
            <person name="Montgomery P."/>
            <person name="Pearson M."/>
            <person name="Howarth C."/>
            <person name="Larson L."/>
            <person name="White J."/>
            <person name="Zeng Q."/>
            <person name="Kodira C."/>
            <person name="Yandava C."/>
            <person name="Alvarado L."/>
            <person name="O'Leary S."/>
            <person name="Szabo L."/>
            <person name="Dean R."/>
            <person name="Schein J."/>
        </authorList>
    </citation>
    <scope>NUCLEOTIDE SEQUENCE</scope>
    <source>
        <strain>CRL 75-36-700-3</strain>
    </source>
</reference>
<proteinExistence type="predicted"/>